<feature type="compositionally biased region" description="Basic and acidic residues" evidence="1">
    <location>
        <begin position="57"/>
        <end position="68"/>
    </location>
</feature>
<dbReference type="Proteomes" id="UP000789375">
    <property type="component" value="Unassembled WGS sequence"/>
</dbReference>
<sequence>METTKTSRGIKSVYGKVHRMIKVMDDYLQTGKKSCDLVIWEDKRIYDMLENICTRSNERKGQESESPIKKGKKRGRKRRNELSDGIEKDTNIMNDNVMDKKVKLTTSIEEAPQAIIEEPREIAADQLDLSVPSIPYTVEMIDELYNKQIQKAEHHVQELLNVSKTKIDFNYKEVRDLAVQISQRQSELKKMTDELNDKMEKLRDFKPL</sequence>
<proteinExistence type="predicted"/>
<feature type="compositionally biased region" description="Basic residues" evidence="1">
    <location>
        <begin position="69"/>
        <end position="79"/>
    </location>
</feature>
<dbReference type="EMBL" id="CAJVPP010008098">
    <property type="protein sequence ID" value="CAG8694304.1"/>
    <property type="molecule type" value="Genomic_DNA"/>
</dbReference>
<organism evidence="2 3">
    <name type="scientific">Funneliformis mosseae</name>
    <name type="common">Endomycorrhizal fungus</name>
    <name type="synonym">Glomus mosseae</name>
    <dbReference type="NCBI Taxonomy" id="27381"/>
    <lineage>
        <taxon>Eukaryota</taxon>
        <taxon>Fungi</taxon>
        <taxon>Fungi incertae sedis</taxon>
        <taxon>Mucoromycota</taxon>
        <taxon>Glomeromycotina</taxon>
        <taxon>Glomeromycetes</taxon>
        <taxon>Glomerales</taxon>
        <taxon>Glomeraceae</taxon>
        <taxon>Funneliformis</taxon>
    </lineage>
</organism>
<gene>
    <name evidence="2" type="ORF">FMOSSE_LOCUS13500</name>
</gene>
<protein>
    <submittedName>
        <fullName evidence="2">14869_t:CDS:1</fullName>
    </submittedName>
</protein>
<accession>A0A9N9ETM4</accession>
<evidence type="ECO:0000313" key="3">
    <source>
        <dbReference type="Proteomes" id="UP000789375"/>
    </source>
</evidence>
<dbReference type="AlphaFoldDB" id="A0A9N9ETM4"/>
<feature type="region of interest" description="Disordered" evidence="1">
    <location>
        <begin position="57"/>
        <end position="87"/>
    </location>
</feature>
<evidence type="ECO:0000256" key="1">
    <source>
        <dbReference type="SAM" id="MobiDB-lite"/>
    </source>
</evidence>
<evidence type="ECO:0000313" key="2">
    <source>
        <dbReference type="EMBL" id="CAG8694304.1"/>
    </source>
</evidence>
<reference evidence="2" key="1">
    <citation type="submission" date="2021-06" db="EMBL/GenBank/DDBJ databases">
        <authorList>
            <person name="Kallberg Y."/>
            <person name="Tangrot J."/>
            <person name="Rosling A."/>
        </authorList>
    </citation>
    <scope>NUCLEOTIDE SEQUENCE</scope>
    <source>
        <strain evidence="2">87-6 pot B 2015</strain>
    </source>
</reference>
<keyword evidence="3" id="KW-1185">Reference proteome</keyword>
<comment type="caution">
    <text evidence="2">The sequence shown here is derived from an EMBL/GenBank/DDBJ whole genome shotgun (WGS) entry which is preliminary data.</text>
</comment>
<name>A0A9N9ETM4_FUNMO</name>